<name>A0A812M2T0_SYMPI</name>
<evidence type="ECO:0000313" key="2">
    <source>
        <dbReference type="Proteomes" id="UP000649617"/>
    </source>
</evidence>
<dbReference type="OrthoDB" id="443123at2759"/>
<reference evidence="1" key="1">
    <citation type="submission" date="2021-02" db="EMBL/GenBank/DDBJ databases">
        <authorList>
            <person name="Dougan E. K."/>
            <person name="Rhodes N."/>
            <person name="Thang M."/>
            <person name="Chan C."/>
        </authorList>
    </citation>
    <scope>NUCLEOTIDE SEQUENCE</scope>
</reference>
<gene>
    <name evidence="1" type="ORF">SPIL2461_LOCUS4852</name>
</gene>
<proteinExistence type="predicted"/>
<evidence type="ECO:0000313" key="1">
    <source>
        <dbReference type="EMBL" id="CAE7251094.1"/>
    </source>
</evidence>
<keyword evidence="2" id="KW-1185">Reference proteome</keyword>
<protein>
    <submittedName>
        <fullName evidence="1">Uncharacterized protein</fullName>
    </submittedName>
</protein>
<sequence>MNYHGDESRSKILRVIQWSFEALSIGVFPAEDPWHRKFSRHYCPDRLKLANRPLAQGFIGVFDGIQCDWEFAKKLFGLQRFLSNKEPVDLACWDAI</sequence>
<comment type="caution">
    <text evidence="1">The sequence shown here is derived from an EMBL/GenBank/DDBJ whole genome shotgun (WGS) entry which is preliminary data.</text>
</comment>
<dbReference type="EMBL" id="CAJNIZ010006567">
    <property type="protein sequence ID" value="CAE7251094.1"/>
    <property type="molecule type" value="Genomic_DNA"/>
</dbReference>
<accession>A0A812M2T0</accession>
<dbReference type="AlphaFoldDB" id="A0A812M2T0"/>
<organism evidence="1 2">
    <name type="scientific">Symbiodinium pilosum</name>
    <name type="common">Dinoflagellate</name>
    <dbReference type="NCBI Taxonomy" id="2952"/>
    <lineage>
        <taxon>Eukaryota</taxon>
        <taxon>Sar</taxon>
        <taxon>Alveolata</taxon>
        <taxon>Dinophyceae</taxon>
        <taxon>Suessiales</taxon>
        <taxon>Symbiodiniaceae</taxon>
        <taxon>Symbiodinium</taxon>
    </lineage>
</organism>
<dbReference type="Proteomes" id="UP000649617">
    <property type="component" value="Unassembled WGS sequence"/>
</dbReference>